<protein>
    <submittedName>
        <fullName evidence="1">Carboxypeptidase-like regulatory domain-containing protein</fullName>
    </submittedName>
</protein>
<reference evidence="1" key="1">
    <citation type="submission" date="2021-04" db="EMBL/GenBank/DDBJ databases">
        <authorList>
            <person name="Pira H."/>
            <person name="Risdian C."/>
            <person name="Wink J."/>
        </authorList>
    </citation>
    <scope>NUCLEOTIDE SEQUENCE</scope>
    <source>
        <strain evidence="1">WHY3</strain>
    </source>
</reference>
<keyword evidence="2" id="KW-1185">Reference proteome</keyword>
<gene>
    <name evidence="1" type="ORF">KCG49_09955</name>
</gene>
<evidence type="ECO:0000313" key="2">
    <source>
        <dbReference type="Proteomes" id="UP001138894"/>
    </source>
</evidence>
<name>A0A9X1F8X1_9FLAO</name>
<dbReference type="Proteomes" id="UP001138894">
    <property type="component" value="Unassembled WGS sequence"/>
</dbReference>
<sequence>MKVHVFTQKQSFKVLGFIGFLIMALLAFNPAYGQSEVTTTETASGERTVKGVISDEKGPLKDVNIIQKGTRNGTVTNEKGEFTFPVKLNTGDILLITYLGYETQRVKIEDDTTFIDIVLTDDLIEIIGTLDTGKPYKSKRKN</sequence>
<keyword evidence="1" id="KW-0121">Carboxypeptidase</keyword>
<keyword evidence="1" id="KW-0378">Hydrolase</keyword>
<organism evidence="1 2">
    <name type="scientific">Winogradskyella luteola</name>
    <dbReference type="NCBI Taxonomy" id="2828330"/>
    <lineage>
        <taxon>Bacteria</taxon>
        <taxon>Pseudomonadati</taxon>
        <taxon>Bacteroidota</taxon>
        <taxon>Flavobacteriia</taxon>
        <taxon>Flavobacteriales</taxon>
        <taxon>Flavobacteriaceae</taxon>
        <taxon>Winogradskyella</taxon>
    </lineage>
</organism>
<accession>A0A9X1F8X1</accession>
<dbReference type="AlphaFoldDB" id="A0A9X1F8X1"/>
<keyword evidence="1" id="KW-0645">Protease</keyword>
<dbReference type="EMBL" id="JAGSPD010000007">
    <property type="protein sequence ID" value="MBV7269509.1"/>
    <property type="molecule type" value="Genomic_DNA"/>
</dbReference>
<comment type="caution">
    <text evidence="1">The sequence shown here is derived from an EMBL/GenBank/DDBJ whole genome shotgun (WGS) entry which is preliminary data.</text>
</comment>
<dbReference type="Pfam" id="PF13715">
    <property type="entry name" value="CarbopepD_reg_2"/>
    <property type="match status" value="1"/>
</dbReference>
<dbReference type="GO" id="GO:0004180">
    <property type="term" value="F:carboxypeptidase activity"/>
    <property type="evidence" value="ECO:0007669"/>
    <property type="project" value="UniProtKB-KW"/>
</dbReference>
<evidence type="ECO:0000313" key="1">
    <source>
        <dbReference type="EMBL" id="MBV7269509.1"/>
    </source>
</evidence>
<dbReference type="RefSeq" id="WP_218546246.1">
    <property type="nucleotide sequence ID" value="NZ_JAGSPD010000007.1"/>
</dbReference>
<proteinExistence type="predicted"/>